<evidence type="ECO:0000313" key="2">
    <source>
        <dbReference type="EMBL" id="MEQ2433140.1"/>
    </source>
</evidence>
<dbReference type="RefSeq" id="WP_349064626.1">
    <property type="nucleotide sequence ID" value="NZ_JBBMFP010000020.1"/>
</dbReference>
<feature type="transmembrane region" description="Helical" evidence="1">
    <location>
        <begin position="47"/>
        <end position="68"/>
    </location>
</feature>
<keyword evidence="3" id="KW-1185">Reference proteome</keyword>
<protein>
    <submittedName>
        <fullName evidence="2">ABC transporter permease</fullName>
    </submittedName>
</protein>
<organism evidence="2 3">
    <name type="scientific">Blautia caccae</name>
    <dbReference type="NCBI Taxonomy" id="3133175"/>
    <lineage>
        <taxon>Bacteria</taxon>
        <taxon>Bacillati</taxon>
        <taxon>Bacillota</taxon>
        <taxon>Clostridia</taxon>
        <taxon>Lachnospirales</taxon>
        <taxon>Lachnospiraceae</taxon>
        <taxon>Blautia</taxon>
    </lineage>
</organism>
<dbReference type="EMBL" id="JBBMFP010000020">
    <property type="protein sequence ID" value="MEQ2433140.1"/>
    <property type="molecule type" value="Genomic_DNA"/>
</dbReference>
<comment type="caution">
    <text evidence="2">The sequence shown here is derived from an EMBL/GenBank/DDBJ whole genome shotgun (WGS) entry which is preliminary data.</text>
</comment>
<keyword evidence="1" id="KW-1133">Transmembrane helix</keyword>
<feature type="transmembrane region" description="Helical" evidence="1">
    <location>
        <begin position="157"/>
        <end position="183"/>
    </location>
</feature>
<feature type="transmembrane region" description="Helical" evidence="1">
    <location>
        <begin position="190"/>
        <end position="210"/>
    </location>
</feature>
<name>A0ABV1DT17_9FIRM</name>
<proteinExistence type="predicted"/>
<dbReference type="PANTHER" id="PTHR37305:SF1">
    <property type="entry name" value="MEMBRANE PROTEIN"/>
    <property type="match status" value="1"/>
</dbReference>
<gene>
    <name evidence="2" type="ORF">WMO65_19290</name>
</gene>
<feature type="transmembrane region" description="Helical" evidence="1">
    <location>
        <begin position="80"/>
        <end position="100"/>
    </location>
</feature>
<sequence>MVYLWTKFADIAIPWRTILRRSPEEKELLKLYWNELKKMKRQKTVRIISLIGILLPAFCTVLCINSNYRFRNLVSMNVEFGSFLIAPFIFSVLLLTLFTLEEQNDTLKNILTIGISQHKLFLVKMVAALTFVVLFAVINTVYTMIGGIFLKNYTPDFLRVFGILLITMSASVAGTMPVVLVIALLRKKDLIAMIAVNCFVLVNFLFMWQISMLHCLNLHFPILIAYRITYPISILEYTENLQMGLNALYYPTGKGIFILAMTVIISIVLGIEICKRQEVSR</sequence>
<feature type="transmembrane region" description="Helical" evidence="1">
    <location>
        <begin position="121"/>
        <end position="145"/>
    </location>
</feature>
<evidence type="ECO:0000256" key="1">
    <source>
        <dbReference type="SAM" id="Phobius"/>
    </source>
</evidence>
<evidence type="ECO:0000313" key="3">
    <source>
        <dbReference type="Proteomes" id="UP001457898"/>
    </source>
</evidence>
<reference evidence="2 3" key="1">
    <citation type="submission" date="2024-03" db="EMBL/GenBank/DDBJ databases">
        <title>Human intestinal bacterial collection.</title>
        <authorList>
            <person name="Pauvert C."/>
            <person name="Hitch T.C.A."/>
            <person name="Clavel T."/>
        </authorList>
    </citation>
    <scope>NUCLEOTIDE SEQUENCE [LARGE SCALE GENOMIC DNA]</scope>
    <source>
        <strain evidence="2 3">CLA-SR-H028</strain>
    </source>
</reference>
<dbReference type="Proteomes" id="UP001457898">
    <property type="component" value="Unassembled WGS sequence"/>
</dbReference>
<dbReference type="Pfam" id="PF12730">
    <property type="entry name" value="ABC2_membrane_4"/>
    <property type="match status" value="1"/>
</dbReference>
<keyword evidence="1" id="KW-0812">Transmembrane</keyword>
<feature type="transmembrane region" description="Helical" evidence="1">
    <location>
        <begin position="255"/>
        <end position="274"/>
    </location>
</feature>
<keyword evidence="1" id="KW-0472">Membrane</keyword>
<dbReference type="PANTHER" id="PTHR37305">
    <property type="entry name" value="INTEGRAL MEMBRANE PROTEIN-RELATED"/>
    <property type="match status" value="1"/>
</dbReference>
<accession>A0ABV1DT17</accession>